<dbReference type="AlphaFoldDB" id="A0A0E9W4M9"/>
<accession>A0A0E9W4M9</accession>
<name>A0A0E9W4M9_ANGAN</name>
<reference evidence="1" key="2">
    <citation type="journal article" date="2015" name="Fish Shellfish Immunol.">
        <title>Early steps in the European eel (Anguilla anguilla)-Vibrio vulnificus interaction in the gills: Role of the RtxA13 toxin.</title>
        <authorList>
            <person name="Callol A."/>
            <person name="Pajuelo D."/>
            <person name="Ebbesson L."/>
            <person name="Teles M."/>
            <person name="MacKenzie S."/>
            <person name="Amaro C."/>
        </authorList>
    </citation>
    <scope>NUCLEOTIDE SEQUENCE</scope>
</reference>
<dbReference type="EMBL" id="GBXM01023280">
    <property type="protein sequence ID" value="JAH85297.1"/>
    <property type="molecule type" value="Transcribed_RNA"/>
</dbReference>
<reference evidence="1" key="1">
    <citation type="submission" date="2014-11" db="EMBL/GenBank/DDBJ databases">
        <authorList>
            <person name="Amaro Gonzalez C."/>
        </authorList>
    </citation>
    <scope>NUCLEOTIDE SEQUENCE</scope>
</reference>
<organism evidence="1">
    <name type="scientific">Anguilla anguilla</name>
    <name type="common">European freshwater eel</name>
    <name type="synonym">Muraena anguilla</name>
    <dbReference type="NCBI Taxonomy" id="7936"/>
    <lineage>
        <taxon>Eukaryota</taxon>
        <taxon>Metazoa</taxon>
        <taxon>Chordata</taxon>
        <taxon>Craniata</taxon>
        <taxon>Vertebrata</taxon>
        <taxon>Euteleostomi</taxon>
        <taxon>Actinopterygii</taxon>
        <taxon>Neopterygii</taxon>
        <taxon>Teleostei</taxon>
        <taxon>Anguilliformes</taxon>
        <taxon>Anguillidae</taxon>
        <taxon>Anguilla</taxon>
    </lineage>
</organism>
<evidence type="ECO:0000313" key="1">
    <source>
        <dbReference type="EMBL" id="JAH85297.1"/>
    </source>
</evidence>
<proteinExistence type="predicted"/>
<protein>
    <submittedName>
        <fullName evidence="1">Uncharacterized protein</fullName>
    </submittedName>
</protein>
<sequence length="45" mass="5081">MQFLICPLDSTYLHTNNTLISGPYKMCTKQTVKAWVGGASKYWLA</sequence>